<evidence type="ECO:0000313" key="1">
    <source>
        <dbReference type="EMBL" id="CAE6500226.1"/>
    </source>
</evidence>
<comment type="caution">
    <text evidence="1">The sequence shown here is derived from an EMBL/GenBank/DDBJ whole genome shotgun (WGS) entry which is preliminary data.</text>
</comment>
<dbReference type="Proteomes" id="UP000663843">
    <property type="component" value="Unassembled WGS sequence"/>
</dbReference>
<organism evidence="1 2">
    <name type="scientific">Rhizoctonia solani</name>
    <dbReference type="NCBI Taxonomy" id="456999"/>
    <lineage>
        <taxon>Eukaryota</taxon>
        <taxon>Fungi</taxon>
        <taxon>Dikarya</taxon>
        <taxon>Basidiomycota</taxon>
        <taxon>Agaricomycotina</taxon>
        <taxon>Agaricomycetes</taxon>
        <taxon>Cantharellales</taxon>
        <taxon>Ceratobasidiaceae</taxon>
        <taxon>Rhizoctonia</taxon>
    </lineage>
</organism>
<name>A0A8H3HDN0_9AGAM</name>
<gene>
    <name evidence="1" type="ORF">RDB_LOCUS138651</name>
</gene>
<dbReference type="AlphaFoldDB" id="A0A8H3HDN0"/>
<evidence type="ECO:0008006" key="3">
    <source>
        <dbReference type="Google" id="ProtNLM"/>
    </source>
</evidence>
<protein>
    <recommendedName>
        <fullName evidence="3">Protein kinase domain-containing protein</fullName>
    </recommendedName>
</protein>
<reference evidence="1" key="1">
    <citation type="submission" date="2021-01" db="EMBL/GenBank/DDBJ databases">
        <authorList>
            <person name="Kaushik A."/>
        </authorList>
    </citation>
    <scope>NUCLEOTIDE SEQUENCE</scope>
    <source>
        <strain evidence="1">AG2-2IIIB</strain>
    </source>
</reference>
<evidence type="ECO:0000313" key="2">
    <source>
        <dbReference type="Proteomes" id="UP000663843"/>
    </source>
</evidence>
<accession>A0A8H3HDN0</accession>
<sequence length="72" mass="8101">MPGSLGLDSPKVLASLEREILILGKLDLFNIYRLFCSQQVGPTSWLVTEYIDGTTLLQHLKKNGLYITRDCC</sequence>
<dbReference type="EMBL" id="CAJMWT010005013">
    <property type="protein sequence ID" value="CAE6500226.1"/>
    <property type="molecule type" value="Genomic_DNA"/>
</dbReference>
<dbReference type="InterPro" id="IPR011009">
    <property type="entry name" value="Kinase-like_dom_sf"/>
</dbReference>
<dbReference type="Gene3D" id="1.10.510.10">
    <property type="entry name" value="Transferase(Phosphotransferase) domain 1"/>
    <property type="match status" value="1"/>
</dbReference>
<dbReference type="SUPFAM" id="SSF56112">
    <property type="entry name" value="Protein kinase-like (PK-like)"/>
    <property type="match status" value="1"/>
</dbReference>
<proteinExistence type="predicted"/>